<dbReference type="Proteomes" id="UP000003028">
    <property type="component" value="Unassembled WGS sequence"/>
</dbReference>
<gene>
    <name evidence="4" type="primary">epsA</name>
    <name evidence="4" type="ORF">HMPREF0357_10852</name>
</gene>
<feature type="transmembrane region" description="Helical" evidence="2">
    <location>
        <begin position="20"/>
        <end position="40"/>
    </location>
</feature>
<dbReference type="EMBL" id="ACLK02000002">
    <property type="protein sequence ID" value="EFY08745.1"/>
    <property type="molecule type" value="Genomic_DNA"/>
</dbReference>
<evidence type="ECO:0000259" key="3">
    <source>
        <dbReference type="Pfam" id="PF03816"/>
    </source>
</evidence>
<protein>
    <submittedName>
        <fullName evidence="4">Cell envelope-like function transcriptional attenuator common domain protein</fullName>
    </submittedName>
</protein>
<dbReference type="InterPro" id="IPR004474">
    <property type="entry name" value="LytR_CpsA_psr"/>
</dbReference>
<dbReference type="PANTHER" id="PTHR33392">
    <property type="entry name" value="POLYISOPRENYL-TEICHOIC ACID--PEPTIDOGLYCAN TEICHOIC ACID TRANSFERASE TAGU"/>
    <property type="match status" value="1"/>
</dbReference>
<feature type="transmembrane region" description="Helical" evidence="2">
    <location>
        <begin position="79"/>
        <end position="96"/>
    </location>
</feature>
<keyword evidence="2" id="KW-0812">Transmembrane</keyword>
<keyword evidence="2" id="KW-0472">Membrane</keyword>
<dbReference type="STRING" id="1648.A2I91_01290"/>
<dbReference type="PANTHER" id="PTHR33392:SF6">
    <property type="entry name" value="POLYISOPRENYL-TEICHOIC ACID--PEPTIDOGLYCAN TEICHOIC ACID TRANSFERASE TAGU"/>
    <property type="match status" value="1"/>
</dbReference>
<comment type="caution">
    <text evidence="4">The sequence shown here is derived from an EMBL/GenBank/DDBJ whole genome shotgun (WGS) entry which is preliminary data.</text>
</comment>
<dbReference type="InterPro" id="IPR050922">
    <property type="entry name" value="LytR/CpsA/Psr_CW_biosynth"/>
</dbReference>
<keyword evidence="5" id="KW-1185">Reference proteome</keyword>
<evidence type="ECO:0000313" key="4">
    <source>
        <dbReference type="EMBL" id="EFY08745.1"/>
    </source>
</evidence>
<comment type="similarity">
    <text evidence="1">Belongs to the LytR/CpsA/Psr (LCP) family.</text>
</comment>
<sequence>MEVSMAKNNRKEFILFRDKVIILIFLLCSLVTLYAIYKFNAIPTKYLMIIVGVILLLFLIGALITMLTKPGKLKNFGKVYSLILSLLLLLGTRYLVTGNSFLGKLTGANKDTHVISVVVMKDSKYKSIEDVKELPIGANTRLDSKNITKGKKLIDEKYKSDINIVDYEDYTELANDLYDGTQEVILLSEAHRGFIQDEVKDFDEKTRIIGTVAYEEEVDFKNKNADVMKDTFSMFVTGIDTYGPVSSVSRSDVNMIMTVDPKNKQILLTSIPRDYHVELASFGAYDKLTHAGIYGVGESMATLENLFDIDIDYFVKVNFSSVETIIDALGGVDVYSRYAFQSFAGVYFDEGINHVDGRNGLIFARERYNLPNGDNDRVKNQQALITGILKKAMSPAIITNYTSILNSVSDSFQMSMEESDFKKLIKQQINDMSDWDIQSYAVTGTGSSSTTTYSMPGPALYVMEPNYDTVRQAHDYIEAMERHEVISVSE</sequence>
<proteinExistence type="inferred from homology"/>
<reference evidence="4" key="1">
    <citation type="submission" date="2011-01" db="EMBL/GenBank/DDBJ databases">
        <authorList>
            <person name="Muzny D."/>
            <person name="Qin X."/>
            <person name="Buhay C."/>
            <person name="Dugan-Rocha S."/>
            <person name="Ding Y."/>
            <person name="Chen G."/>
            <person name="Hawes A."/>
            <person name="Holder M."/>
            <person name="Jhangiani S."/>
            <person name="Johnson A."/>
            <person name="Khan Z."/>
            <person name="Li Z."/>
            <person name="Liu W."/>
            <person name="Liu X."/>
            <person name="Perez L."/>
            <person name="Shen H."/>
            <person name="Wang Q."/>
            <person name="Watt J."/>
            <person name="Xi L."/>
            <person name="Xin Y."/>
            <person name="Zhou J."/>
            <person name="Deng J."/>
            <person name="Jiang H."/>
            <person name="Liu Y."/>
            <person name="Qu J."/>
            <person name="Song X.-Z."/>
            <person name="Zhang L."/>
            <person name="Villasana D."/>
            <person name="Johnson A."/>
            <person name="Liu J."/>
            <person name="Liyanage D."/>
            <person name="Lorensuhewa L."/>
            <person name="Robinson T."/>
            <person name="Song A."/>
            <person name="Song B.-B."/>
            <person name="Dinh H."/>
            <person name="Thornton R."/>
            <person name="Coyle M."/>
            <person name="Francisco L."/>
            <person name="Jackson L."/>
            <person name="Javaid M."/>
            <person name="Korchina V."/>
            <person name="Kovar C."/>
            <person name="Mata R."/>
            <person name="Mathew T."/>
            <person name="Ngo R."/>
            <person name="Nguyen L."/>
            <person name="Nguyen N."/>
            <person name="Okwuonu G."/>
            <person name="Ongeri F."/>
            <person name="Pham C."/>
            <person name="Simmons D."/>
            <person name="Wilczek-Boney K."/>
            <person name="Hale W."/>
            <person name="Jakkamsetti A."/>
            <person name="Pham P."/>
            <person name="Ruth R."/>
            <person name="San Lucas F."/>
            <person name="Warren J."/>
            <person name="Zhang J."/>
            <person name="Zhao Z."/>
            <person name="Zhou C."/>
            <person name="Zhu D."/>
            <person name="Lee S."/>
            <person name="Bess C."/>
            <person name="Blankenburg K."/>
            <person name="Forbes L."/>
            <person name="Fu Q."/>
            <person name="Gubbala S."/>
            <person name="Hirani K."/>
            <person name="Jayaseelan J.C."/>
            <person name="Lara F."/>
            <person name="Munidasa M."/>
            <person name="Palculict T."/>
            <person name="Patil S."/>
            <person name="Pu L.-L."/>
            <person name="Saada N."/>
            <person name="Tang L."/>
            <person name="Weissenberger G."/>
            <person name="Zhu Y."/>
            <person name="Hemphill L."/>
            <person name="Shang Y."/>
            <person name="Youmans B."/>
            <person name="Ayvaz T."/>
            <person name="Ross M."/>
            <person name="Santibanez J."/>
            <person name="Aqrawi P."/>
            <person name="Gross S."/>
            <person name="Joshi V."/>
            <person name="Fowler G."/>
            <person name="Nazareth L."/>
            <person name="Reid J."/>
            <person name="Worley K."/>
            <person name="Petrosino J."/>
            <person name="Highlander S."/>
            <person name="Gibbs R."/>
        </authorList>
    </citation>
    <scope>NUCLEOTIDE SEQUENCE [LARGE SCALE GENOMIC DNA]</scope>
    <source>
        <strain evidence="4">ATCC 19414</strain>
    </source>
</reference>
<dbReference type="Gene3D" id="3.40.190.10">
    <property type="entry name" value="Periplasmic binding protein-like II"/>
    <property type="match status" value="1"/>
</dbReference>
<dbReference type="AlphaFoldDB" id="E7FX97"/>
<organism evidence="4 5">
    <name type="scientific">Erysipelothrix rhusiopathiae ATCC 19414</name>
    <dbReference type="NCBI Taxonomy" id="525280"/>
    <lineage>
        <taxon>Bacteria</taxon>
        <taxon>Bacillati</taxon>
        <taxon>Bacillota</taxon>
        <taxon>Erysipelotrichia</taxon>
        <taxon>Erysipelotrichales</taxon>
        <taxon>Erysipelotrichaceae</taxon>
        <taxon>Erysipelothrix</taxon>
    </lineage>
</organism>
<feature type="domain" description="Cell envelope-related transcriptional attenuator" evidence="3">
    <location>
        <begin position="250"/>
        <end position="392"/>
    </location>
</feature>
<feature type="transmembrane region" description="Helical" evidence="2">
    <location>
        <begin position="46"/>
        <end position="67"/>
    </location>
</feature>
<evidence type="ECO:0000256" key="1">
    <source>
        <dbReference type="ARBA" id="ARBA00006068"/>
    </source>
</evidence>
<dbReference type="NCBIfam" id="TIGR00350">
    <property type="entry name" value="lytR_cpsA_psr"/>
    <property type="match status" value="1"/>
</dbReference>
<dbReference type="Pfam" id="PF03816">
    <property type="entry name" value="LytR_cpsA_psr"/>
    <property type="match status" value="1"/>
</dbReference>
<name>E7FX97_ERYRH</name>
<keyword evidence="2" id="KW-1133">Transmembrane helix</keyword>
<accession>E7FX97</accession>
<dbReference type="Gene3D" id="3.40.630.190">
    <property type="entry name" value="LCP protein"/>
    <property type="match status" value="1"/>
</dbReference>
<evidence type="ECO:0000313" key="5">
    <source>
        <dbReference type="Proteomes" id="UP000003028"/>
    </source>
</evidence>
<evidence type="ECO:0000256" key="2">
    <source>
        <dbReference type="SAM" id="Phobius"/>
    </source>
</evidence>